<keyword evidence="2" id="KW-0472">Membrane</keyword>
<evidence type="ECO:0000256" key="1">
    <source>
        <dbReference type="ARBA" id="ARBA00022729"/>
    </source>
</evidence>
<dbReference type="AlphaFoldDB" id="A0A926GP90"/>
<evidence type="ECO:0000256" key="3">
    <source>
        <dbReference type="ARBA" id="ARBA00023139"/>
    </source>
</evidence>
<evidence type="ECO:0000259" key="6">
    <source>
        <dbReference type="Pfam" id="PF09864"/>
    </source>
</evidence>
<evidence type="ECO:0000256" key="2">
    <source>
        <dbReference type="ARBA" id="ARBA00023136"/>
    </source>
</evidence>
<evidence type="ECO:0000256" key="5">
    <source>
        <dbReference type="SAM" id="SignalP"/>
    </source>
</evidence>
<feature type="signal peptide" evidence="5">
    <location>
        <begin position="1"/>
        <end position="18"/>
    </location>
</feature>
<feature type="domain" description="C-type lysozyme inhibitor" evidence="6">
    <location>
        <begin position="37"/>
        <end position="107"/>
    </location>
</feature>
<dbReference type="Pfam" id="PF09864">
    <property type="entry name" value="MliC"/>
    <property type="match status" value="1"/>
</dbReference>
<dbReference type="EMBL" id="JACOQL010000003">
    <property type="protein sequence ID" value="MBC9247475.1"/>
    <property type="molecule type" value="Genomic_DNA"/>
</dbReference>
<reference evidence="7" key="1">
    <citation type="submission" date="2020-08" db="EMBL/GenBank/DDBJ databases">
        <title>Paracoccus amoyensis sp. nov., isolated from the surface seawater at coast of Xiamen, Fujian.</title>
        <authorList>
            <person name="Lyu L."/>
        </authorList>
    </citation>
    <scope>NUCLEOTIDE SEQUENCE</scope>
    <source>
        <strain evidence="7">11-3</strain>
    </source>
</reference>
<dbReference type="RefSeq" id="WP_187793948.1">
    <property type="nucleotide sequence ID" value="NZ_JACOQL010000003.1"/>
</dbReference>
<proteinExistence type="predicted"/>
<dbReference type="SUPFAM" id="SSF141488">
    <property type="entry name" value="YdhA-like"/>
    <property type="match status" value="1"/>
</dbReference>
<dbReference type="InterPro" id="IPR018660">
    <property type="entry name" value="MliC"/>
</dbReference>
<keyword evidence="8" id="KW-1185">Reference proteome</keyword>
<organism evidence="7 8">
    <name type="scientific">Paracoccus amoyensis</name>
    <dbReference type="NCBI Taxonomy" id="2760093"/>
    <lineage>
        <taxon>Bacteria</taxon>
        <taxon>Pseudomonadati</taxon>
        <taxon>Pseudomonadota</taxon>
        <taxon>Alphaproteobacteria</taxon>
        <taxon>Rhodobacterales</taxon>
        <taxon>Paracoccaceae</taxon>
        <taxon>Paracoccus</taxon>
    </lineage>
</organism>
<evidence type="ECO:0000313" key="8">
    <source>
        <dbReference type="Proteomes" id="UP000608594"/>
    </source>
</evidence>
<accession>A0A926GP90</accession>
<comment type="caution">
    <text evidence="7">The sequence shown here is derived from an EMBL/GenBank/DDBJ whole genome shotgun (WGS) entry which is preliminary data.</text>
</comment>
<sequence length="124" mass="13162">MKLLLTAPLALLPVYAQAQDADINYDYEGTAINLVTYTCAGEVKLPVAFINAGDSSTAVMLYDGQLVAMNSMKTASGATYASIDEQNGYRLSTKGDEAFVEFMAADDSAKLEMKLSACQSAPAE</sequence>
<keyword evidence="1 5" id="KW-0732">Signal</keyword>
<feature type="chain" id="PRO_5036674111" evidence="5">
    <location>
        <begin position="19"/>
        <end position="124"/>
    </location>
</feature>
<gene>
    <name evidence="7" type="ORF">H4P12_12300</name>
</gene>
<dbReference type="InterPro" id="IPR036328">
    <property type="entry name" value="MliC_sf"/>
</dbReference>
<keyword evidence="3" id="KW-0564">Palmitate</keyword>
<name>A0A926GP90_9RHOB</name>
<protein>
    <submittedName>
        <fullName evidence="7">MliC family protein</fullName>
    </submittedName>
</protein>
<evidence type="ECO:0000313" key="7">
    <source>
        <dbReference type="EMBL" id="MBC9247475.1"/>
    </source>
</evidence>
<keyword evidence="4" id="KW-0449">Lipoprotein</keyword>
<evidence type="ECO:0000256" key="4">
    <source>
        <dbReference type="ARBA" id="ARBA00023288"/>
    </source>
</evidence>
<dbReference type="Gene3D" id="2.40.128.200">
    <property type="match status" value="1"/>
</dbReference>
<dbReference type="Proteomes" id="UP000608594">
    <property type="component" value="Unassembled WGS sequence"/>
</dbReference>